<dbReference type="EMBL" id="JABMIG020000198">
    <property type="protein sequence ID" value="KAL3786254.1"/>
    <property type="molecule type" value="Genomic_DNA"/>
</dbReference>
<organism evidence="5 6">
    <name type="scientific">Cyclotella cryptica</name>
    <dbReference type="NCBI Taxonomy" id="29204"/>
    <lineage>
        <taxon>Eukaryota</taxon>
        <taxon>Sar</taxon>
        <taxon>Stramenopiles</taxon>
        <taxon>Ochrophyta</taxon>
        <taxon>Bacillariophyta</taxon>
        <taxon>Coscinodiscophyceae</taxon>
        <taxon>Thalassiosirophycidae</taxon>
        <taxon>Stephanodiscales</taxon>
        <taxon>Stephanodiscaceae</taxon>
        <taxon>Cyclotella</taxon>
    </lineage>
</organism>
<evidence type="ECO:0000256" key="1">
    <source>
        <dbReference type="ARBA" id="ARBA00022679"/>
    </source>
</evidence>
<dbReference type="Proteomes" id="UP001516023">
    <property type="component" value="Unassembled WGS sequence"/>
</dbReference>
<dbReference type="InterPro" id="IPR002213">
    <property type="entry name" value="UDP_glucos_trans"/>
</dbReference>
<dbReference type="Gene3D" id="3.40.50.2000">
    <property type="entry name" value="Glycogen Phosphorylase B"/>
    <property type="match status" value="3"/>
</dbReference>
<feature type="transmembrane region" description="Helical" evidence="3">
    <location>
        <begin position="662"/>
        <end position="680"/>
    </location>
</feature>
<dbReference type="AlphaFoldDB" id="A0ABD3PF40"/>
<name>A0ABD3PF40_9STRA</name>
<dbReference type="GO" id="GO:0016906">
    <property type="term" value="F:sterol 3-beta-glucosyltransferase activity"/>
    <property type="evidence" value="ECO:0007669"/>
    <property type="project" value="UniProtKB-ARBA"/>
</dbReference>
<comment type="caution">
    <text evidence="5">The sequence shown here is derived from an EMBL/GenBank/DDBJ whole genome shotgun (WGS) entry which is preliminary data.</text>
</comment>
<feature type="region of interest" description="Disordered" evidence="2">
    <location>
        <begin position="19"/>
        <end position="39"/>
    </location>
</feature>
<feature type="domain" description="Glycosyltransferase family 28 N-terminal" evidence="4">
    <location>
        <begin position="88"/>
        <end position="243"/>
    </location>
</feature>
<proteinExistence type="predicted"/>
<protein>
    <recommendedName>
        <fullName evidence="4">Glycosyltransferase family 28 N-terminal domain-containing protein</fullName>
    </recommendedName>
</protein>
<keyword evidence="3" id="KW-0472">Membrane</keyword>
<keyword evidence="3" id="KW-0812">Transmembrane</keyword>
<evidence type="ECO:0000259" key="4">
    <source>
        <dbReference type="Pfam" id="PF03033"/>
    </source>
</evidence>
<evidence type="ECO:0000313" key="5">
    <source>
        <dbReference type="EMBL" id="KAL3786254.1"/>
    </source>
</evidence>
<dbReference type="PANTHER" id="PTHR48050">
    <property type="entry name" value="STEROL 3-BETA-GLUCOSYLTRANSFERASE"/>
    <property type="match status" value="1"/>
</dbReference>
<dbReference type="InterPro" id="IPR050426">
    <property type="entry name" value="Glycosyltransferase_28"/>
</dbReference>
<dbReference type="SUPFAM" id="SSF53756">
    <property type="entry name" value="UDP-Glycosyltransferase/glycogen phosphorylase"/>
    <property type="match status" value="2"/>
</dbReference>
<feature type="transmembrane region" description="Helical" evidence="3">
    <location>
        <begin position="687"/>
        <end position="715"/>
    </location>
</feature>
<keyword evidence="1" id="KW-0808">Transferase</keyword>
<sequence>MHEINILNAVEIAMADYSENAVPPSPPQDDDKTRTSPFSRTLRRNALTKAGSDYNFTASFLARLEEGSRSRGQDTVEELTFILPKLNICILVVGTHGDVLPFCSLANELQNTGHRVRLASHEVHRKTVTSRKIEFYPLAGDPKQLSQWTVQTGGNLAGELKAGVAEPSILKAKESMLKDICKSCCGAVSGLDPLSPYYESFGKETVAPFVADAVIANPPCIGHIHVCEALAIPLHIMFPQPWYYGTKAFPHPFSGMSYDESQIGKGNYASYMMFEGVLSTGLGHFINSWRAKQLHLPKVPENMMFANPIVDCNIPFSAMWSPSFVPKPEDWPEQCRVVGTFTESKVGGENAAPTVDTKTFAHLIEWMGKGDPPVFIGFGSMVIKDTEALSRIIKAAAKESNTRIVVQSSWSKLDVSGEGGGGQLCHNVGPVSHDWLLPQCCAVIHHGEWKGYDEFHRRRKRILQLFLSYKSPGGAGTTAAGLRYGLPTLVCPFFGDQFMWGEMVSRAGVGPKPCPINLLTTELLVQKLRELTSPTIKEAAVNLSERMKSEDGVMTALEHFWHALPVDSMVCSIGLIMGKSLLAKYRISPGKNFFQRSRSTFITVSQEVASVLATENKTRRFVMGKFVEEVTKDGLIPYGTTTYALRHRGGYESFWKGMCASWMELLWWFFRILFTLYWVPDKFSRKFGAFGCVFGVVIWPLYFVHTVVMMFTVFIDRQGVSIANRFFGKQWLYFIDTSAVAKVYRDMSTLSSGKPISDVYAKQIKEARLFAIEARDIFDDCGPSFPKEHWHWREVDVVMLASKVGAAQPSRFSKEELRTLLNRLEWAKTRLKRISFNRFCLFIGEAVKGRFMHPHSTHPSNHCSIDEAVNCYLT</sequence>
<evidence type="ECO:0000256" key="2">
    <source>
        <dbReference type="SAM" id="MobiDB-lite"/>
    </source>
</evidence>
<dbReference type="Pfam" id="PF03033">
    <property type="entry name" value="Glyco_transf_28"/>
    <property type="match status" value="1"/>
</dbReference>
<evidence type="ECO:0000256" key="3">
    <source>
        <dbReference type="SAM" id="Phobius"/>
    </source>
</evidence>
<reference evidence="5 6" key="1">
    <citation type="journal article" date="2020" name="G3 (Bethesda)">
        <title>Improved Reference Genome for Cyclotella cryptica CCMP332, a Model for Cell Wall Morphogenesis, Salinity Adaptation, and Lipid Production in Diatoms (Bacillariophyta).</title>
        <authorList>
            <person name="Roberts W.R."/>
            <person name="Downey K.M."/>
            <person name="Ruck E.C."/>
            <person name="Traller J.C."/>
            <person name="Alverson A.J."/>
        </authorList>
    </citation>
    <scope>NUCLEOTIDE SEQUENCE [LARGE SCALE GENOMIC DNA]</scope>
    <source>
        <strain evidence="5 6">CCMP332</strain>
    </source>
</reference>
<dbReference type="InterPro" id="IPR004276">
    <property type="entry name" value="GlycoTrans_28_N"/>
</dbReference>
<evidence type="ECO:0000313" key="6">
    <source>
        <dbReference type="Proteomes" id="UP001516023"/>
    </source>
</evidence>
<dbReference type="PANTHER" id="PTHR48050:SF13">
    <property type="entry name" value="STEROL 3-BETA-GLUCOSYLTRANSFERASE UGT80A2"/>
    <property type="match status" value="1"/>
</dbReference>
<dbReference type="CDD" id="cd03784">
    <property type="entry name" value="GT1_Gtf-like"/>
    <property type="match status" value="1"/>
</dbReference>
<accession>A0ABD3PF40</accession>
<keyword evidence="6" id="KW-1185">Reference proteome</keyword>
<keyword evidence="3" id="KW-1133">Transmembrane helix</keyword>
<gene>
    <name evidence="5" type="ORF">HJC23_005332</name>
</gene>